<dbReference type="EMBL" id="LJIJ01000139">
    <property type="protein sequence ID" value="ODN01782.1"/>
    <property type="molecule type" value="Genomic_DNA"/>
</dbReference>
<organism evidence="3 4">
    <name type="scientific">Orchesella cincta</name>
    <name type="common">Springtail</name>
    <name type="synonym">Podura cincta</name>
    <dbReference type="NCBI Taxonomy" id="48709"/>
    <lineage>
        <taxon>Eukaryota</taxon>
        <taxon>Metazoa</taxon>
        <taxon>Ecdysozoa</taxon>
        <taxon>Arthropoda</taxon>
        <taxon>Hexapoda</taxon>
        <taxon>Collembola</taxon>
        <taxon>Entomobryomorpha</taxon>
        <taxon>Entomobryoidea</taxon>
        <taxon>Orchesellidae</taxon>
        <taxon>Orchesellinae</taxon>
        <taxon>Orchesella</taxon>
    </lineage>
</organism>
<protein>
    <submittedName>
        <fullName evidence="3">Uncharacterized protein</fullName>
    </submittedName>
</protein>
<evidence type="ECO:0000256" key="2">
    <source>
        <dbReference type="SAM" id="SignalP"/>
    </source>
</evidence>
<keyword evidence="4" id="KW-1185">Reference proteome</keyword>
<comment type="caution">
    <text evidence="3">The sequence shown here is derived from an EMBL/GenBank/DDBJ whole genome shotgun (WGS) entry which is preliminary data.</text>
</comment>
<feature type="region of interest" description="Disordered" evidence="1">
    <location>
        <begin position="168"/>
        <end position="201"/>
    </location>
</feature>
<reference evidence="3 4" key="1">
    <citation type="journal article" date="2016" name="Genome Biol. Evol.">
        <title>Gene Family Evolution Reflects Adaptation to Soil Environmental Stressors in the Genome of the Collembolan Orchesella cincta.</title>
        <authorList>
            <person name="Faddeeva-Vakhrusheva A."/>
            <person name="Derks M.F."/>
            <person name="Anvar S.Y."/>
            <person name="Agamennone V."/>
            <person name="Suring W."/>
            <person name="Smit S."/>
            <person name="van Straalen N.M."/>
            <person name="Roelofs D."/>
        </authorList>
    </citation>
    <scope>NUCLEOTIDE SEQUENCE [LARGE SCALE GENOMIC DNA]</scope>
    <source>
        <tissue evidence="3">Mixed pool</tissue>
    </source>
</reference>
<feature type="non-terminal residue" evidence="3">
    <location>
        <position position="235"/>
    </location>
</feature>
<dbReference type="Proteomes" id="UP000094527">
    <property type="component" value="Unassembled WGS sequence"/>
</dbReference>
<proteinExistence type="predicted"/>
<name>A0A1D2N951_ORCCI</name>
<evidence type="ECO:0000313" key="3">
    <source>
        <dbReference type="EMBL" id="ODN01782.1"/>
    </source>
</evidence>
<feature type="signal peptide" evidence="2">
    <location>
        <begin position="1"/>
        <end position="21"/>
    </location>
</feature>
<sequence length="235" mass="25496">MRCSLEVLLVIFGCAITLATARSVTQESLTRVVRSPTGDEHPGTPEAIRAKPEDTKGYVAFAKNNFQGIQGTVDTQFSKKKQEGDVIEELGHLTEKIAAEGKEKQEKLQYDSMKEAFEDCKFHSSNKCILSARFYYAFLLNERFFSGLLQSHALGTLLHDDDAGAGGASGAGASAAPAAAPPPSQPAPSGSSEEDAKPPHGPALLRMKMMIKNIYHQLIFNIFNISPPFGRLIKN</sequence>
<accession>A0A1D2N951</accession>
<gene>
    <name evidence="3" type="ORF">Ocin01_04908</name>
</gene>
<dbReference type="AlphaFoldDB" id="A0A1D2N951"/>
<evidence type="ECO:0000313" key="4">
    <source>
        <dbReference type="Proteomes" id="UP000094527"/>
    </source>
</evidence>
<evidence type="ECO:0000256" key="1">
    <source>
        <dbReference type="SAM" id="MobiDB-lite"/>
    </source>
</evidence>
<keyword evidence="2" id="KW-0732">Signal</keyword>
<feature type="chain" id="PRO_5008905242" evidence="2">
    <location>
        <begin position="22"/>
        <end position="235"/>
    </location>
</feature>